<keyword evidence="4" id="KW-1185">Reference proteome</keyword>
<dbReference type="InterPro" id="IPR013113">
    <property type="entry name" value="SIP_FAD-bd"/>
</dbReference>
<feature type="domain" description="FAD-binding FR-type" evidence="2">
    <location>
        <begin position="29"/>
        <end position="132"/>
    </location>
</feature>
<dbReference type="Proteomes" id="UP000437736">
    <property type="component" value="Unassembled WGS sequence"/>
</dbReference>
<dbReference type="InterPro" id="IPR039374">
    <property type="entry name" value="SIP_fam"/>
</dbReference>
<dbReference type="Pfam" id="PF08021">
    <property type="entry name" value="FAD_binding_9"/>
    <property type="match status" value="1"/>
</dbReference>
<reference evidence="3 4" key="1">
    <citation type="submission" date="2019-11" db="EMBL/GenBank/DDBJ databases">
        <title>Acidiferrimicrobium australis gen. nov., sp. nov., an acidophilic and obligately heterotrophic, member of the Actinobacteria that catalyses dissimilatory oxido- reduction of iron isolated from metal-rich acidic water in Chile.</title>
        <authorList>
            <person name="Gonzalez D."/>
            <person name="Huber K."/>
            <person name="Hedrich S."/>
            <person name="Rojas-Villalobos C."/>
            <person name="Quatrini R."/>
            <person name="Dinamarca M.A."/>
            <person name="Schwarz A."/>
            <person name="Canales C."/>
            <person name="Nancucheo I."/>
        </authorList>
    </citation>
    <scope>NUCLEOTIDE SEQUENCE [LARGE SCALE GENOMIC DNA]</scope>
    <source>
        <strain evidence="3 4">USS-CCA1</strain>
    </source>
</reference>
<proteinExistence type="predicted"/>
<dbReference type="EMBL" id="WJHE01000663">
    <property type="protein sequence ID" value="MST33611.1"/>
    <property type="molecule type" value="Genomic_DNA"/>
</dbReference>
<evidence type="ECO:0000313" key="4">
    <source>
        <dbReference type="Proteomes" id="UP000437736"/>
    </source>
</evidence>
<feature type="region of interest" description="Disordered" evidence="1">
    <location>
        <begin position="1"/>
        <end position="22"/>
    </location>
</feature>
<organism evidence="3 4">
    <name type="scientific">Acidiferrimicrobium australe</name>
    <dbReference type="NCBI Taxonomy" id="2664430"/>
    <lineage>
        <taxon>Bacteria</taxon>
        <taxon>Bacillati</taxon>
        <taxon>Actinomycetota</taxon>
        <taxon>Acidimicrobiia</taxon>
        <taxon>Acidimicrobiales</taxon>
        <taxon>Acidimicrobiaceae</taxon>
        <taxon>Acidiferrimicrobium</taxon>
    </lineage>
</organism>
<dbReference type="CDD" id="cd06193">
    <property type="entry name" value="siderophore_interacting"/>
    <property type="match status" value="1"/>
</dbReference>
<evidence type="ECO:0000259" key="2">
    <source>
        <dbReference type="PROSITE" id="PS51384"/>
    </source>
</evidence>
<protein>
    <recommendedName>
        <fullName evidence="2">FAD-binding FR-type domain-containing protein</fullName>
    </recommendedName>
</protein>
<dbReference type="PROSITE" id="PS51384">
    <property type="entry name" value="FAD_FR"/>
    <property type="match status" value="1"/>
</dbReference>
<dbReference type="PANTHER" id="PTHR30157">
    <property type="entry name" value="FERRIC REDUCTASE, NADPH-DEPENDENT"/>
    <property type="match status" value="1"/>
</dbReference>
<evidence type="ECO:0000313" key="3">
    <source>
        <dbReference type="EMBL" id="MST33611.1"/>
    </source>
</evidence>
<gene>
    <name evidence="3" type="ORF">GHK86_12880</name>
</gene>
<accession>A0ABW9QW81</accession>
<dbReference type="Gene3D" id="2.40.30.10">
    <property type="entry name" value="Translation factors"/>
    <property type="match status" value="1"/>
</dbReference>
<dbReference type="SUPFAM" id="SSF63380">
    <property type="entry name" value="Riboflavin synthase domain-like"/>
    <property type="match status" value="1"/>
</dbReference>
<name>A0ABW9QW81_9ACTN</name>
<sequence length="157" mass="16630">MVQGSASSPGSAPRPVSPETTATAERLGAPALALRIVDVVDEAPALRRITVEDPRLADVTWHPGQDLTLAIPGGGARSLKRRYTVRRLDHAAGTADLQVLLHGDGPGARWAAAVQPGDEVEAMGPRGKIWVRPDAAWHLFVGDEAYIPATFAMVESL</sequence>
<dbReference type="InterPro" id="IPR017927">
    <property type="entry name" value="FAD-bd_FR_type"/>
</dbReference>
<feature type="compositionally biased region" description="Low complexity" evidence="1">
    <location>
        <begin position="1"/>
        <end position="18"/>
    </location>
</feature>
<dbReference type="InterPro" id="IPR017938">
    <property type="entry name" value="Riboflavin_synthase-like_b-brl"/>
</dbReference>
<feature type="non-terminal residue" evidence="3">
    <location>
        <position position="157"/>
    </location>
</feature>
<evidence type="ECO:0000256" key="1">
    <source>
        <dbReference type="SAM" id="MobiDB-lite"/>
    </source>
</evidence>
<comment type="caution">
    <text evidence="3">The sequence shown here is derived from an EMBL/GenBank/DDBJ whole genome shotgun (WGS) entry which is preliminary data.</text>
</comment>
<dbReference type="PANTHER" id="PTHR30157:SF0">
    <property type="entry name" value="NADPH-DEPENDENT FERRIC-CHELATE REDUCTASE"/>
    <property type="match status" value="1"/>
</dbReference>